<evidence type="ECO:0000313" key="2">
    <source>
        <dbReference type="Proteomes" id="UP000535509"/>
    </source>
</evidence>
<keyword evidence="2" id="KW-1185">Reference proteome</keyword>
<reference evidence="1 2" key="1">
    <citation type="submission" date="2018-06" db="EMBL/GenBank/DDBJ databases">
        <authorList>
            <consortium name="PulseNet: The National Subtyping Network for Foodborne Disease Surveillance"/>
            <person name="Tarr C.L."/>
            <person name="Trees E."/>
            <person name="Katz L.S."/>
            <person name="Carleton-Romer H.A."/>
            <person name="Stroika S."/>
            <person name="Kucerova Z."/>
            <person name="Roache K.F."/>
            <person name="Sabol A.L."/>
            <person name="Besser J."/>
            <person name="Gerner-Smidt P."/>
        </authorList>
    </citation>
    <scope>NUCLEOTIDE SEQUENCE [LARGE SCALE GENOMIC DNA]</scope>
    <source>
        <strain evidence="1 2">PNUSAC001503</strain>
    </source>
</reference>
<dbReference type="EMBL" id="AABTCC010000043">
    <property type="protein sequence ID" value="EAI8859970.1"/>
    <property type="molecule type" value="Genomic_DNA"/>
</dbReference>
<sequence>MANFKTQLIVATDLSGYFITQKELKYIDNRLIIKIPKGFKFNGATVPKWLNLLIPKFGYKYDRSVCLHDYLYFSKQLSKKESDKIFYQAMRTEKVNRNLAFIIYLAVRVFGGKSWEK</sequence>
<proteinExistence type="predicted"/>
<dbReference type="Proteomes" id="UP000535509">
    <property type="component" value="Unassembled WGS sequence"/>
</dbReference>
<gene>
    <name evidence="1" type="ORF">CX802_09055</name>
</gene>
<dbReference type="InterPro" id="IPR010767">
    <property type="entry name" value="Phage_CGC-2007_Cje0229"/>
</dbReference>
<evidence type="ECO:0000313" key="1">
    <source>
        <dbReference type="EMBL" id="EAI8859970.1"/>
    </source>
</evidence>
<dbReference type="Pfam" id="PF07087">
    <property type="entry name" value="DUF1353"/>
    <property type="match status" value="1"/>
</dbReference>
<name>A0A825BG13_CAMFE</name>
<comment type="caution">
    <text evidence="1">The sequence shown here is derived from an EMBL/GenBank/DDBJ whole genome shotgun (WGS) entry which is preliminary data.</text>
</comment>
<dbReference type="AlphaFoldDB" id="A0A825BG13"/>
<accession>A0A825BG13</accession>
<dbReference type="RefSeq" id="WP_051936713.1">
    <property type="nucleotide sequence ID" value="NZ_CP059437.1"/>
</dbReference>
<organism evidence="1 2">
    <name type="scientific">Campylobacter fetus</name>
    <dbReference type="NCBI Taxonomy" id="196"/>
    <lineage>
        <taxon>Bacteria</taxon>
        <taxon>Pseudomonadati</taxon>
        <taxon>Campylobacterota</taxon>
        <taxon>Epsilonproteobacteria</taxon>
        <taxon>Campylobacterales</taxon>
        <taxon>Campylobacteraceae</taxon>
        <taxon>Campylobacter</taxon>
    </lineage>
</organism>
<protein>
    <submittedName>
        <fullName evidence="1">DUF1353 domain-containing protein</fullName>
    </submittedName>
</protein>